<evidence type="ECO:0000256" key="7">
    <source>
        <dbReference type="ARBA" id="ARBA00023065"/>
    </source>
</evidence>
<keyword evidence="7" id="KW-0406">Ion transport</keyword>
<keyword evidence="4" id="KW-1003">Cell membrane</keyword>
<feature type="transmembrane region" description="Helical" evidence="9">
    <location>
        <begin position="362"/>
        <end position="384"/>
    </location>
</feature>
<dbReference type="Proteomes" id="UP000295097">
    <property type="component" value="Unassembled WGS sequence"/>
</dbReference>
<feature type="transmembrane region" description="Helical" evidence="9">
    <location>
        <begin position="335"/>
        <end position="356"/>
    </location>
</feature>
<evidence type="ECO:0000313" key="12">
    <source>
        <dbReference type="Proteomes" id="UP000295097"/>
    </source>
</evidence>
<dbReference type="AlphaFoldDB" id="A0A4R3NWY0"/>
<sequence>MTTFYIAVLVCSVLILVAALSSTIAFRFGAPLLLLFLGVGLAAGTDGLGIDFDNDALTFYVGSLALAVILFDAGFGTSLKVLRAGAAPALLLATVGVAATAAMLGAVAMVVTDLSFMQGFLLGSIVASTDAAAVFFLMRVGGVRVVERVGSALEVESGMNDPMAIFLTMTLVTILSPSQPETFAVIPLILHFFSQVGFGLVFGLIGGMIVVLVANRFGINRGLTPILVLAVALLVFSATSTAGGSGYLAVYVAGLYAGNKQVRFVGAIRRFQDGMTWLAQIIMFLLLGLLATPSHFPEIFLPAIALALFLVFIARPLAVWLCLLPFNYRPRETKFIAWIGLRGAVSILLAILPSLYGLENAGLYFNVVFVMVIVSLTLQGWTLAPVARHLKLVRPKPPGPLENIEIDLPGSAGHELLVYHLVEGAPVLEGTPIPRWAMPSLIIRNGQSMRYFYAGNLMPGDYLYMFAAPGTSPLLDRLFADPKPLDAGQDPEIFGAELLLPERPVKELRSVDETINLPTDEENMSLAEYMKKRLGGQPVVADRFQVGSLWLIVRDTDENNEVSAIGIWKQPVRERGLPIFMNFRQLMHRFFSRASSSGNQADRKD</sequence>
<feature type="transmembrane region" description="Helical" evidence="9">
    <location>
        <begin position="89"/>
        <end position="112"/>
    </location>
</feature>
<dbReference type="GO" id="GO:0015297">
    <property type="term" value="F:antiporter activity"/>
    <property type="evidence" value="ECO:0007669"/>
    <property type="project" value="UniProtKB-KW"/>
</dbReference>
<dbReference type="GO" id="GO:1902600">
    <property type="term" value="P:proton transmembrane transport"/>
    <property type="evidence" value="ECO:0007669"/>
    <property type="project" value="InterPro"/>
</dbReference>
<evidence type="ECO:0000256" key="4">
    <source>
        <dbReference type="ARBA" id="ARBA00022475"/>
    </source>
</evidence>
<keyword evidence="8 9" id="KW-0472">Membrane</keyword>
<feature type="transmembrane region" description="Helical" evidence="9">
    <location>
        <begin position="299"/>
        <end position="323"/>
    </location>
</feature>
<dbReference type="NCBIfam" id="NF003715">
    <property type="entry name" value="PRK05326.1-2"/>
    <property type="match status" value="1"/>
</dbReference>
<feature type="transmembrane region" description="Helical" evidence="9">
    <location>
        <begin position="188"/>
        <end position="214"/>
    </location>
</feature>
<reference evidence="11 12" key="1">
    <citation type="submission" date="2019-03" db="EMBL/GenBank/DDBJ databases">
        <title>Freshwater and sediment microbial communities from various areas in North America, analyzing microbe dynamics in response to fracking.</title>
        <authorList>
            <person name="Lamendella R."/>
        </authorList>
    </citation>
    <scope>NUCLEOTIDE SEQUENCE [LARGE SCALE GENOMIC DNA]</scope>
    <source>
        <strain evidence="11 12">175.2</strain>
    </source>
</reference>
<name>A0A4R3NWY0_9HYPH</name>
<dbReference type="OrthoDB" id="9810759at2"/>
<feature type="transmembrane region" description="Helical" evidence="9">
    <location>
        <begin position="119"/>
        <end position="138"/>
    </location>
</feature>
<protein>
    <submittedName>
        <fullName evidence="11">Potassium/proton antiporter (CPA1 family)</fullName>
    </submittedName>
</protein>
<dbReference type="GO" id="GO:0005886">
    <property type="term" value="C:plasma membrane"/>
    <property type="evidence" value="ECO:0007669"/>
    <property type="project" value="UniProtKB-SubCell"/>
</dbReference>
<feature type="transmembrane region" description="Helical" evidence="9">
    <location>
        <begin position="274"/>
        <end position="293"/>
    </location>
</feature>
<dbReference type="RefSeq" id="WP_132308987.1">
    <property type="nucleotide sequence ID" value="NZ_SMAR01000004.1"/>
</dbReference>
<organism evidence="11 12">
    <name type="scientific">Martelella mediterranea</name>
    <dbReference type="NCBI Taxonomy" id="293089"/>
    <lineage>
        <taxon>Bacteria</taxon>
        <taxon>Pseudomonadati</taxon>
        <taxon>Pseudomonadota</taxon>
        <taxon>Alphaproteobacteria</taxon>
        <taxon>Hyphomicrobiales</taxon>
        <taxon>Aurantimonadaceae</taxon>
        <taxon>Martelella</taxon>
    </lineage>
</organism>
<evidence type="ECO:0000256" key="8">
    <source>
        <dbReference type="ARBA" id="ARBA00023136"/>
    </source>
</evidence>
<feature type="transmembrane region" description="Helical" evidence="9">
    <location>
        <begin position="31"/>
        <end position="50"/>
    </location>
</feature>
<comment type="caution">
    <text evidence="11">The sequence shown here is derived from an EMBL/GenBank/DDBJ whole genome shotgun (WGS) entry which is preliminary data.</text>
</comment>
<evidence type="ECO:0000256" key="6">
    <source>
        <dbReference type="ARBA" id="ARBA00022989"/>
    </source>
</evidence>
<evidence type="ECO:0000256" key="9">
    <source>
        <dbReference type="SAM" id="Phobius"/>
    </source>
</evidence>
<feature type="transmembrane region" description="Helical" evidence="9">
    <location>
        <begin position="226"/>
        <end position="253"/>
    </location>
</feature>
<evidence type="ECO:0000256" key="2">
    <source>
        <dbReference type="ARBA" id="ARBA00022448"/>
    </source>
</evidence>
<evidence type="ECO:0000259" key="10">
    <source>
        <dbReference type="Pfam" id="PF00999"/>
    </source>
</evidence>
<comment type="subcellular location">
    <subcellularLocation>
        <location evidence="1">Cell membrane</location>
        <topology evidence="1">Multi-pass membrane protein</topology>
    </subcellularLocation>
</comment>
<gene>
    <name evidence="11" type="ORF">EDC90_1004149</name>
</gene>
<dbReference type="PANTHER" id="PTHR32507">
    <property type="entry name" value="NA(+)/H(+) ANTIPORTER 1"/>
    <property type="match status" value="1"/>
</dbReference>
<dbReference type="InterPro" id="IPR038770">
    <property type="entry name" value="Na+/solute_symporter_sf"/>
</dbReference>
<dbReference type="InterPro" id="IPR006153">
    <property type="entry name" value="Cation/H_exchanger_TM"/>
</dbReference>
<feature type="transmembrane region" description="Helical" evidence="9">
    <location>
        <begin position="57"/>
        <end position="77"/>
    </location>
</feature>
<evidence type="ECO:0000256" key="3">
    <source>
        <dbReference type="ARBA" id="ARBA00022449"/>
    </source>
</evidence>
<proteinExistence type="predicted"/>
<keyword evidence="3" id="KW-0050">Antiport</keyword>
<dbReference type="PANTHER" id="PTHR32507:SF7">
    <property type="entry name" value="K(+)_H(+) ANTIPORTER NHAP2"/>
    <property type="match status" value="1"/>
</dbReference>
<dbReference type="EMBL" id="SMAR01000004">
    <property type="protein sequence ID" value="TCT42848.1"/>
    <property type="molecule type" value="Genomic_DNA"/>
</dbReference>
<dbReference type="Gene3D" id="1.20.1530.20">
    <property type="match status" value="1"/>
</dbReference>
<feature type="domain" description="Cation/H+ exchanger transmembrane" evidence="10">
    <location>
        <begin position="16"/>
        <end position="388"/>
    </location>
</feature>
<feature type="transmembrane region" description="Helical" evidence="9">
    <location>
        <begin position="158"/>
        <end position="176"/>
    </location>
</feature>
<keyword evidence="6 9" id="KW-1133">Transmembrane helix</keyword>
<keyword evidence="12" id="KW-1185">Reference proteome</keyword>
<evidence type="ECO:0000256" key="5">
    <source>
        <dbReference type="ARBA" id="ARBA00022692"/>
    </source>
</evidence>
<accession>A0A4R3NWY0</accession>
<dbReference type="NCBIfam" id="NF003716">
    <property type="entry name" value="PRK05326.1-3"/>
    <property type="match status" value="1"/>
</dbReference>
<dbReference type="Pfam" id="PF00999">
    <property type="entry name" value="Na_H_Exchanger"/>
    <property type="match status" value="1"/>
</dbReference>
<evidence type="ECO:0000256" key="1">
    <source>
        <dbReference type="ARBA" id="ARBA00004651"/>
    </source>
</evidence>
<keyword evidence="2" id="KW-0813">Transport</keyword>
<keyword evidence="5 9" id="KW-0812">Transmembrane</keyword>
<evidence type="ECO:0000313" key="11">
    <source>
        <dbReference type="EMBL" id="TCT42848.1"/>
    </source>
</evidence>